<dbReference type="RefSeq" id="WP_146599156.1">
    <property type="nucleotide sequence ID" value="NZ_SJPY01000002.1"/>
</dbReference>
<feature type="coiled-coil region" evidence="1">
    <location>
        <begin position="78"/>
        <end position="125"/>
    </location>
</feature>
<gene>
    <name evidence="2" type="ORF">Q31b_16770</name>
</gene>
<proteinExistence type="predicted"/>
<keyword evidence="1" id="KW-0175">Coiled coil</keyword>
<comment type="caution">
    <text evidence="2">The sequence shown here is derived from an EMBL/GenBank/DDBJ whole genome shotgun (WGS) entry which is preliminary data.</text>
</comment>
<protein>
    <submittedName>
        <fullName evidence="2">Uncharacterized protein</fullName>
    </submittedName>
</protein>
<evidence type="ECO:0000313" key="2">
    <source>
        <dbReference type="EMBL" id="TWU44141.1"/>
    </source>
</evidence>
<name>A0A5C6E8V3_9BACT</name>
<sequence>MSSIKLAIVVFFTMTVITWASEPDELRNKARVLRQEAAELAEHGHQEKATNLKRKAMAMLEEAGQLEHHDPDQHRAEIVELQRLLERLHQEQKKLEVIVGKGERLADVRQQAERVEMKLRAISGQPVHKESTPQDKIAQRLEHMRIAIDHLHQAGLHDVADQVVEQAEATERELHERQKLPGDDVMHDIMKQLDQIRNEVRRLRGEVNELKEMR</sequence>
<accession>A0A5C6E8V3</accession>
<reference evidence="2 3" key="1">
    <citation type="submission" date="2019-02" db="EMBL/GenBank/DDBJ databases">
        <title>Deep-cultivation of Planctomycetes and their phenomic and genomic characterization uncovers novel biology.</title>
        <authorList>
            <person name="Wiegand S."/>
            <person name="Jogler M."/>
            <person name="Boedeker C."/>
            <person name="Pinto D."/>
            <person name="Vollmers J."/>
            <person name="Rivas-Marin E."/>
            <person name="Kohn T."/>
            <person name="Peeters S.H."/>
            <person name="Heuer A."/>
            <person name="Rast P."/>
            <person name="Oberbeckmann S."/>
            <person name="Bunk B."/>
            <person name="Jeske O."/>
            <person name="Meyerdierks A."/>
            <person name="Storesund J.E."/>
            <person name="Kallscheuer N."/>
            <person name="Luecker S."/>
            <person name="Lage O.M."/>
            <person name="Pohl T."/>
            <person name="Merkel B.J."/>
            <person name="Hornburger P."/>
            <person name="Mueller R.-W."/>
            <person name="Bruemmer F."/>
            <person name="Labrenz M."/>
            <person name="Spormann A.M."/>
            <person name="Op Den Camp H."/>
            <person name="Overmann J."/>
            <person name="Amann R."/>
            <person name="Jetten M.S.M."/>
            <person name="Mascher T."/>
            <person name="Medema M.H."/>
            <person name="Devos D.P."/>
            <person name="Kaster A.-K."/>
            <person name="Ovreas L."/>
            <person name="Rohde M."/>
            <person name="Galperin M.Y."/>
            <person name="Jogler C."/>
        </authorList>
    </citation>
    <scope>NUCLEOTIDE SEQUENCE [LARGE SCALE GENOMIC DNA]</scope>
    <source>
        <strain evidence="2 3">Q31b</strain>
    </source>
</reference>
<dbReference type="OrthoDB" id="9879815at2"/>
<evidence type="ECO:0000313" key="3">
    <source>
        <dbReference type="Proteomes" id="UP000315471"/>
    </source>
</evidence>
<evidence type="ECO:0000256" key="1">
    <source>
        <dbReference type="SAM" id="Coils"/>
    </source>
</evidence>
<feature type="coiled-coil region" evidence="1">
    <location>
        <begin position="186"/>
        <end position="213"/>
    </location>
</feature>
<organism evidence="2 3">
    <name type="scientific">Novipirellula aureliae</name>
    <dbReference type="NCBI Taxonomy" id="2527966"/>
    <lineage>
        <taxon>Bacteria</taxon>
        <taxon>Pseudomonadati</taxon>
        <taxon>Planctomycetota</taxon>
        <taxon>Planctomycetia</taxon>
        <taxon>Pirellulales</taxon>
        <taxon>Pirellulaceae</taxon>
        <taxon>Novipirellula</taxon>
    </lineage>
</organism>
<keyword evidence="3" id="KW-1185">Reference proteome</keyword>
<dbReference type="AlphaFoldDB" id="A0A5C6E8V3"/>
<dbReference type="EMBL" id="SJPY01000002">
    <property type="protein sequence ID" value="TWU44141.1"/>
    <property type="molecule type" value="Genomic_DNA"/>
</dbReference>
<dbReference type="Proteomes" id="UP000315471">
    <property type="component" value="Unassembled WGS sequence"/>
</dbReference>